<evidence type="ECO:0000256" key="1">
    <source>
        <dbReference type="SAM" id="MobiDB-lite"/>
    </source>
</evidence>
<dbReference type="eggNOG" id="KOG2840">
    <property type="taxonomic scope" value="Eukaryota"/>
</dbReference>
<name>A9V8G3_MONBE</name>
<evidence type="ECO:0000313" key="3">
    <source>
        <dbReference type="EMBL" id="EDQ86077.1"/>
    </source>
</evidence>
<dbReference type="STRING" id="81824.A9V8G3"/>
<dbReference type="AlphaFoldDB" id="A9V8G3"/>
<dbReference type="GeneID" id="5894343"/>
<dbReference type="KEGG" id="mbr:MONBRDRAFT_28535"/>
<dbReference type="PANTHER" id="PTHR43686:SF1">
    <property type="entry name" value="AMINOTRAN_5 DOMAIN-CONTAINING PROTEIN"/>
    <property type="match status" value="1"/>
</dbReference>
<dbReference type="EMBL" id="CH991568">
    <property type="protein sequence ID" value="EDQ86077.1"/>
    <property type="molecule type" value="Genomic_DNA"/>
</dbReference>
<protein>
    <recommendedName>
        <fullName evidence="2">Aminotransferase class V domain-containing protein</fullName>
    </recommendedName>
</protein>
<dbReference type="SUPFAM" id="SSF53383">
    <property type="entry name" value="PLP-dependent transferases"/>
    <property type="match status" value="1"/>
</dbReference>
<dbReference type="GO" id="GO:0006534">
    <property type="term" value="P:cysteine metabolic process"/>
    <property type="evidence" value="ECO:0000318"/>
    <property type="project" value="GO_Central"/>
</dbReference>
<dbReference type="InterPro" id="IPR015424">
    <property type="entry name" value="PyrdxlP-dep_Trfase"/>
</dbReference>
<dbReference type="InterPro" id="IPR015422">
    <property type="entry name" value="PyrdxlP-dep_Trfase_small"/>
</dbReference>
<feature type="compositionally biased region" description="Polar residues" evidence="1">
    <location>
        <begin position="568"/>
        <end position="594"/>
    </location>
</feature>
<dbReference type="InterPro" id="IPR000192">
    <property type="entry name" value="Aminotrans_V_dom"/>
</dbReference>
<organism evidence="3 4">
    <name type="scientific">Monosiga brevicollis</name>
    <name type="common">Choanoflagellate</name>
    <dbReference type="NCBI Taxonomy" id="81824"/>
    <lineage>
        <taxon>Eukaryota</taxon>
        <taxon>Choanoflagellata</taxon>
        <taxon>Craspedida</taxon>
        <taxon>Salpingoecidae</taxon>
        <taxon>Monosiga</taxon>
    </lineage>
</organism>
<sequence>MIYADFTASGRSLRFVEDYLHDKVMPLYANTHTEASVTGRVTTEAREEARRLVVEACGGNTNEHAAIFTGSGSTAAIYKFMGLMNLMPRARASSSRAVQVEKDGRRGVSIKANAREPGPPRRQRPVIFISEYEHHSNDLPWREAPVDLVRIISGSDGALDLQDLEEQVKKYRRRPLLIGSFSAASNVTGIITPVREAAKIMHKYGGLACFDYAASAPYVPINMGSRENGDDDYLDAIYISPHKFVGGPGSPGVLILRRSICTNLVPVMPGGGTVLLVEKDLHVYTQEVEHREEGGTPDIMGSIRCGLIFSIKQRLGPDFIVARERELIRRANAIWEPIAHQMVLLGPDTEEKLTVSSFLLRCAGKMLHYNFVVSLLNDIFGIQTRGGCSCAGPYVTKLLQPTDDMTNWMHHEARKGHFGAKLGWTRLNFPYFFTDEQADYVSKAVALVAVHGWRMLKHYNFDVVTGFWTHKDFTPAPRQSLLNLFNESSEPSRDPLAVPDYDALLREGEIIMTGGKVDEWSEILRQTESRHSADSGVSVDFTVDDDSPRWYLLPSDMASFSVTLSFNKSKDQSGNSSQNNSRKSSTWNPPSKATYTPVARKDRKKELECADGTCQLVMSAP</sequence>
<feature type="region of interest" description="Disordered" evidence="1">
    <location>
        <begin position="568"/>
        <end position="604"/>
    </location>
</feature>
<dbReference type="GO" id="GO:0031071">
    <property type="term" value="F:cysteine desulfurase activity"/>
    <property type="evidence" value="ECO:0000318"/>
    <property type="project" value="GO_Central"/>
</dbReference>
<evidence type="ECO:0000259" key="2">
    <source>
        <dbReference type="Pfam" id="PF00266"/>
    </source>
</evidence>
<gene>
    <name evidence="3" type="ORF">MONBRDRAFT_28535</name>
</gene>
<dbReference type="InParanoid" id="A9V8G3"/>
<dbReference type="Gene3D" id="3.90.1150.10">
    <property type="entry name" value="Aspartate Aminotransferase, domain 1"/>
    <property type="match status" value="1"/>
</dbReference>
<proteinExistence type="predicted"/>
<keyword evidence="4" id="KW-1185">Reference proteome</keyword>
<reference evidence="3 4" key="1">
    <citation type="journal article" date="2008" name="Nature">
        <title>The genome of the choanoflagellate Monosiga brevicollis and the origin of metazoans.</title>
        <authorList>
            <consortium name="JGI Sequencing"/>
            <person name="King N."/>
            <person name="Westbrook M.J."/>
            <person name="Young S.L."/>
            <person name="Kuo A."/>
            <person name="Abedin M."/>
            <person name="Chapman J."/>
            <person name="Fairclough S."/>
            <person name="Hellsten U."/>
            <person name="Isogai Y."/>
            <person name="Letunic I."/>
            <person name="Marr M."/>
            <person name="Pincus D."/>
            <person name="Putnam N."/>
            <person name="Rokas A."/>
            <person name="Wright K.J."/>
            <person name="Zuzow R."/>
            <person name="Dirks W."/>
            <person name="Good M."/>
            <person name="Goodstein D."/>
            <person name="Lemons D."/>
            <person name="Li W."/>
            <person name="Lyons J.B."/>
            <person name="Morris A."/>
            <person name="Nichols S."/>
            <person name="Richter D.J."/>
            <person name="Salamov A."/>
            <person name="Bork P."/>
            <person name="Lim W.A."/>
            <person name="Manning G."/>
            <person name="Miller W.T."/>
            <person name="McGinnis W."/>
            <person name="Shapiro H."/>
            <person name="Tjian R."/>
            <person name="Grigoriev I.V."/>
            <person name="Rokhsar D."/>
        </authorList>
    </citation>
    <scope>NUCLEOTIDE SEQUENCE [LARGE SCALE GENOMIC DNA]</scope>
    <source>
        <strain evidence="4">MX1 / ATCC 50154</strain>
    </source>
</reference>
<dbReference type="Pfam" id="PF00266">
    <property type="entry name" value="Aminotran_5"/>
    <property type="match status" value="1"/>
</dbReference>
<dbReference type="Proteomes" id="UP000001357">
    <property type="component" value="Unassembled WGS sequence"/>
</dbReference>
<feature type="domain" description="Aminotransferase class V" evidence="2">
    <location>
        <begin position="125"/>
        <end position="398"/>
    </location>
</feature>
<accession>A9V8G3</accession>
<dbReference type="OMA" id="LFCAHPL"/>
<dbReference type="Gene3D" id="3.40.640.10">
    <property type="entry name" value="Type I PLP-dependent aspartate aminotransferase-like (Major domain)"/>
    <property type="match status" value="1"/>
</dbReference>
<dbReference type="InterPro" id="IPR015421">
    <property type="entry name" value="PyrdxlP-dep_Trfase_major"/>
</dbReference>
<dbReference type="RefSeq" id="XP_001749002.1">
    <property type="nucleotide sequence ID" value="XM_001748950.1"/>
</dbReference>
<dbReference type="PANTHER" id="PTHR43686">
    <property type="entry name" value="SULFURTRANSFERASE-RELATED"/>
    <property type="match status" value="1"/>
</dbReference>
<evidence type="ECO:0000313" key="4">
    <source>
        <dbReference type="Proteomes" id="UP000001357"/>
    </source>
</evidence>